<protein>
    <recommendedName>
        <fullName evidence="1">AB hydrolase-1 domain-containing protein</fullName>
    </recommendedName>
</protein>
<reference evidence="2 3" key="1">
    <citation type="submission" date="2015-01" db="EMBL/GenBank/DDBJ databases">
        <title>The Genome Sequence of Capronia semiimmersa CBS27337.</title>
        <authorList>
            <consortium name="The Broad Institute Genomics Platform"/>
            <person name="Cuomo C."/>
            <person name="de Hoog S."/>
            <person name="Gorbushina A."/>
            <person name="Stielow B."/>
            <person name="Teixiera M."/>
            <person name="Abouelleil A."/>
            <person name="Chapman S.B."/>
            <person name="Priest M."/>
            <person name="Young S.K."/>
            <person name="Wortman J."/>
            <person name="Nusbaum C."/>
            <person name="Birren B."/>
        </authorList>
    </citation>
    <scope>NUCLEOTIDE SEQUENCE [LARGE SCALE GENOMIC DNA]</scope>
    <source>
        <strain evidence="2 3">CBS 27337</strain>
    </source>
</reference>
<dbReference type="GO" id="GO:0046464">
    <property type="term" value="P:acylglycerol catabolic process"/>
    <property type="evidence" value="ECO:0007669"/>
    <property type="project" value="TreeGrafter"/>
</dbReference>
<proteinExistence type="predicted"/>
<dbReference type="Gene3D" id="3.40.50.1820">
    <property type="entry name" value="alpha/beta hydrolase"/>
    <property type="match status" value="1"/>
</dbReference>
<dbReference type="GO" id="GO:0016020">
    <property type="term" value="C:membrane"/>
    <property type="evidence" value="ECO:0007669"/>
    <property type="project" value="TreeGrafter"/>
</dbReference>
<dbReference type="PRINTS" id="PR00111">
    <property type="entry name" value="ABHYDROLASE"/>
</dbReference>
<gene>
    <name evidence="2" type="ORF">PV04_02361</name>
</gene>
<feature type="domain" description="AB hydrolase-1" evidence="1">
    <location>
        <begin position="28"/>
        <end position="164"/>
    </location>
</feature>
<dbReference type="InterPro" id="IPR029058">
    <property type="entry name" value="AB_hydrolase_fold"/>
</dbReference>
<name>A0A0D2FU63_9EURO</name>
<dbReference type="STRING" id="5601.A0A0D2FU63"/>
<dbReference type="InterPro" id="IPR050266">
    <property type="entry name" value="AB_hydrolase_sf"/>
</dbReference>
<dbReference type="GO" id="GO:0047372">
    <property type="term" value="F:monoacylglycerol lipase activity"/>
    <property type="evidence" value="ECO:0007669"/>
    <property type="project" value="TreeGrafter"/>
</dbReference>
<dbReference type="EMBL" id="KN846957">
    <property type="protein sequence ID" value="KIW70050.1"/>
    <property type="molecule type" value="Genomic_DNA"/>
</dbReference>
<accession>A0A0D2FU63</accession>
<evidence type="ECO:0000313" key="2">
    <source>
        <dbReference type="EMBL" id="KIW70050.1"/>
    </source>
</evidence>
<dbReference type="AlphaFoldDB" id="A0A0D2FU63"/>
<dbReference type="InterPro" id="IPR000073">
    <property type="entry name" value="AB_hydrolase_1"/>
</dbReference>
<dbReference type="PANTHER" id="PTHR43798">
    <property type="entry name" value="MONOACYLGLYCEROL LIPASE"/>
    <property type="match status" value="1"/>
</dbReference>
<dbReference type="Proteomes" id="UP000054266">
    <property type="component" value="Unassembled WGS sequence"/>
</dbReference>
<keyword evidence="3" id="KW-1185">Reference proteome</keyword>
<organism evidence="2 3">
    <name type="scientific">Phialophora macrospora</name>
    <dbReference type="NCBI Taxonomy" id="1851006"/>
    <lineage>
        <taxon>Eukaryota</taxon>
        <taxon>Fungi</taxon>
        <taxon>Dikarya</taxon>
        <taxon>Ascomycota</taxon>
        <taxon>Pezizomycotina</taxon>
        <taxon>Eurotiomycetes</taxon>
        <taxon>Chaetothyriomycetidae</taxon>
        <taxon>Chaetothyriales</taxon>
        <taxon>Herpotrichiellaceae</taxon>
        <taxon>Phialophora</taxon>
    </lineage>
</organism>
<sequence length="267" mass="28725">MPFATINNHSLHYTDIAPSSSSQSSPQTLIFVHGLGSTQNYYFPIFQSLTSYRCIIFDNYGAGRSEYKPGTETSIDSIGKDVLGLLDYLEVDKAIVAGYSMGGMVPTHLASTSPSRVVAAILIGPVHPSPQVAEVFKQRVPKVQSGGMESMANAIPNAATGPNATALQKAFIREQLLAQNPEGYVANCRAIENATPPAYKDVNVPTLMIAGEVDKSAPLEGCKFIFESLGTEEGKKRLKVLPGVGHWHCVEAPDEVGRLVREFVEGL</sequence>
<dbReference type="PANTHER" id="PTHR43798:SF5">
    <property type="entry name" value="MONOACYLGLYCEROL LIPASE ABHD6"/>
    <property type="match status" value="1"/>
</dbReference>
<dbReference type="HOGENOM" id="CLU_020336_50_3_1"/>
<evidence type="ECO:0000259" key="1">
    <source>
        <dbReference type="Pfam" id="PF00561"/>
    </source>
</evidence>
<dbReference type="SUPFAM" id="SSF53474">
    <property type="entry name" value="alpha/beta-Hydrolases"/>
    <property type="match status" value="1"/>
</dbReference>
<evidence type="ECO:0000313" key="3">
    <source>
        <dbReference type="Proteomes" id="UP000054266"/>
    </source>
</evidence>
<dbReference type="Pfam" id="PF00561">
    <property type="entry name" value="Abhydrolase_1"/>
    <property type="match status" value="1"/>
</dbReference>